<dbReference type="Gene3D" id="1.10.8.10">
    <property type="entry name" value="DNA helicase RuvA subunit, C-terminal domain"/>
    <property type="match status" value="1"/>
</dbReference>
<accession>A0AAV2U0W6</accession>
<organism evidence="12 13">
    <name type="scientific">Calicophoron daubneyi</name>
    <name type="common">Rumen fluke</name>
    <name type="synonym">Paramphistomum daubneyi</name>
    <dbReference type="NCBI Taxonomy" id="300641"/>
    <lineage>
        <taxon>Eukaryota</taxon>
        <taxon>Metazoa</taxon>
        <taxon>Spiralia</taxon>
        <taxon>Lophotrochozoa</taxon>
        <taxon>Platyhelminthes</taxon>
        <taxon>Trematoda</taxon>
        <taxon>Digenea</taxon>
        <taxon>Plagiorchiida</taxon>
        <taxon>Pronocephalata</taxon>
        <taxon>Paramphistomoidea</taxon>
        <taxon>Paramphistomidae</taxon>
        <taxon>Calicophoron</taxon>
    </lineage>
</organism>
<sequence>MNSPTMTQKHHSRPPVQTLTLMDMSGSGGPSVYDPVTLPAEPLIRTSDSLCTGYLTTSTSSTYSNQSNQISKPKLGTYEIERTLGKGIFSVVKLATHTITGINLAIKIIDKTRLDMENLVKVHRESEILKKLHHPNIVKLYQVMETPRLLCVVMEYLPNGEVFDYITTHGRFSESQARTKFLDVLSAVEYIHSRGYVHRDIKAENLLFDAEMNIKLIDFSFGTSQISPHSQLLTTWCGSPPYAAPEIFKGEPYVGTKADIWSLGVVLYVMVCGALPFDAQPLLHLKNQVLSASFRVPYWLSLTCERLIRWMLSKLPEKRPAAHEIPHHPWFTEPLPKAAYHPTVPCMPTNGTSGSVSIDPPGPTEMTDHPTAATTQTNQKDVANTSHVLVPPNVPPRIEAPTTHLPLQPATTFGRHSHPHAVTSGPGPNLAADMEVGKLNELVILIMESYGMHRSQIFESLSHCAYDHLTATYLLLGEKLRRHRYSLPPSVPLTVTPQGTSLSATPNNPPALTVYPRDSSPGMDIPRPKKQSRVDSAVDVKSSISGSDSNDNSCAFSMGTFDSDHNSTFSPSWQQHVQQQQQQEHPSPVCPRLGSATVSRSPERFIHTRSLNETQPLPGVCDTAPLQQVRSPAELNQPNPWPFPPASSQSPPPRSFSPSKKPDFVQTPYEQSDHIRQRIDLNLALDVGDSDFTALSDERSVINGSCILGGPKVAQRALVRRKYGVCTAPPCLDQIAQAILAQKSAEAQLDSGSPKIDPEDV</sequence>
<dbReference type="SMART" id="SM00220">
    <property type="entry name" value="S_TKc"/>
    <property type="match status" value="1"/>
</dbReference>
<keyword evidence="6 9" id="KW-0067">ATP-binding</keyword>
<dbReference type="GO" id="GO:0050321">
    <property type="term" value="F:tau-protein kinase activity"/>
    <property type="evidence" value="ECO:0007669"/>
    <property type="project" value="TreeGrafter"/>
</dbReference>
<dbReference type="FunFam" id="1.10.510.10:FF:000571">
    <property type="entry name" value="Maternal embryonic leucine zipper kinase"/>
    <property type="match status" value="1"/>
</dbReference>
<dbReference type="PANTHER" id="PTHR24346:SF74">
    <property type="entry name" value="PROTEIN KINASE DOMAIN-CONTAINING PROTEIN"/>
    <property type="match status" value="1"/>
</dbReference>
<dbReference type="GO" id="GO:0005737">
    <property type="term" value="C:cytoplasm"/>
    <property type="evidence" value="ECO:0007669"/>
    <property type="project" value="TreeGrafter"/>
</dbReference>
<evidence type="ECO:0000256" key="9">
    <source>
        <dbReference type="PROSITE-ProRule" id="PRU10141"/>
    </source>
</evidence>
<dbReference type="AlphaFoldDB" id="A0AAV2U0W6"/>
<protein>
    <recommendedName>
        <fullName evidence="1">non-specific serine/threonine protein kinase</fullName>
        <ecNumber evidence="1">2.7.11.1</ecNumber>
    </recommendedName>
</protein>
<dbReference type="GO" id="GO:0005524">
    <property type="term" value="F:ATP binding"/>
    <property type="evidence" value="ECO:0007669"/>
    <property type="project" value="UniProtKB-UniRule"/>
</dbReference>
<dbReference type="GO" id="GO:0000226">
    <property type="term" value="P:microtubule cytoskeleton organization"/>
    <property type="evidence" value="ECO:0007669"/>
    <property type="project" value="TreeGrafter"/>
</dbReference>
<evidence type="ECO:0000256" key="7">
    <source>
        <dbReference type="ARBA" id="ARBA00047899"/>
    </source>
</evidence>
<keyword evidence="4 9" id="KW-0547">Nucleotide-binding</keyword>
<dbReference type="PROSITE" id="PS00107">
    <property type="entry name" value="PROTEIN_KINASE_ATP"/>
    <property type="match status" value="1"/>
</dbReference>
<feature type="region of interest" description="Disordered" evidence="10">
    <location>
        <begin position="491"/>
        <end position="600"/>
    </location>
</feature>
<keyword evidence="3" id="KW-0808">Transferase</keyword>
<dbReference type="EMBL" id="CAXLJL010000822">
    <property type="protein sequence ID" value="CAL5140955.1"/>
    <property type="molecule type" value="Genomic_DNA"/>
</dbReference>
<reference evidence="12" key="1">
    <citation type="submission" date="2024-06" db="EMBL/GenBank/DDBJ databases">
        <authorList>
            <person name="Liu X."/>
            <person name="Lenzi L."/>
            <person name="Haldenby T S."/>
            <person name="Uol C."/>
        </authorList>
    </citation>
    <scope>NUCLEOTIDE SEQUENCE</scope>
</reference>
<dbReference type="PANTHER" id="PTHR24346">
    <property type="entry name" value="MAP/MICROTUBULE AFFINITY-REGULATING KINASE"/>
    <property type="match status" value="1"/>
</dbReference>
<dbReference type="Pfam" id="PF00069">
    <property type="entry name" value="Pkinase"/>
    <property type="match status" value="1"/>
</dbReference>
<feature type="compositionally biased region" description="Low complexity" evidence="10">
    <location>
        <begin position="574"/>
        <end position="583"/>
    </location>
</feature>
<proteinExistence type="predicted"/>
<evidence type="ECO:0000256" key="5">
    <source>
        <dbReference type="ARBA" id="ARBA00022777"/>
    </source>
</evidence>
<feature type="compositionally biased region" description="Pro residues" evidence="10">
    <location>
        <begin position="639"/>
        <end position="655"/>
    </location>
</feature>
<dbReference type="Gene3D" id="1.10.510.10">
    <property type="entry name" value="Transferase(Phosphotransferase) domain 1"/>
    <property type="match status" value="1"/>
</dbReference>
<evidence type="ECO:0000256" key="4">
    <source>
        <dbReference type="ARBA" id="ARBA00022741"/>
    </source>
</evidence>
<dbReference type="InterPro" id="IPR017441">
    <property type="entry name" value="Protein_kinase_ATP_BS"/>
</dbReference>
<comment type="catalytic activity">
    <reaction evidence="8">
        <text>L-seryl-[protein] + ATP = O-phospho-L-seryl-[protein] + ADP + H(+)</text>
        <dbReference type="Rhea" id="RHEA:17989"/>
        <dbReference type="Rhea" id="RHEA-COMP:9863"/>
        <dbReference type="Rhea" id="RHEA-COMP:11604"/>
        <dbReference type="ChEBI" id="CHEBI:15378"/>
        <dbReference type="ChEBI" id="CHEBI:29999"/>
        <dbReference type="ChEBI" id="CHEBI:30616"/>
        <dbReference type="ChEBI" id="CHEBI:83421"/>
        <dbReference type="ChEBI" id="CHEBI:456216"/>
        <dbReference type="EC" id="2.7.11.1"/>
    </reaction>
</comment>
<comment type="catalytic activity">
    <reaction evidence="7">
        <text>L-threonyl-[protein] + ATP = O-phospho-L-threonyl-[protein] + ADP + H(+)</text>
        <dbReference type="Rhea" id="RHEA:46608"/>
        <dbReference type="Rhea" id="RHEA-COMP:11060"/>
        <dbReference type="Rhea" id="RHEA-COMP:11605"/>
        <dbReference type="ChEBI" id="CHEBI:15378"/>
        <dbReference type="ChEBI" id="CHEBI:30013"/>
        <dbReference type="ChEBI" id="CHEBI:30616"/>
        <dbReference type="ChEBI" id="CHEBI:61977"/>
        <dbReference type="ChEBI" id="CHEBI:456216"/>
        <dbReference type="EC" id="2.7.11.1"/>
    </reaction>
</comment>
<feature type="domain" description="Protein kinase" evidence="11">
    <location>
        <begin position="78"/>
        <end position="331"/>
    </location>
</feature>
<keyword evidence="5" id="KW-0418">Kinase</keyword>
<feature type="compositionally biased region" description="Polar residues" evidence="10">
    <location>
        <begin position="493"/>
        <end position="506"/>
    </location>
</feature>
<feature type="binding site" evidence="9">
    <location>
        <position position="107"/>
    </location>
    <ligand>
        <name>ATP</name>
        <dbReference type="ChEBI" id="CHEBI:30616"/>
    </ligand>
</feature>
<dbReference type="InterPro" id="IPR008271">
    <property type="entry name" value="Ser/Thr_kinase_AS"/>
</dbReference>
<dbReference type="FunFam" id="3.30.200.20:FF:000003">
    <property type="entry name" value="Non-specific serine/threonine protein kinase"/>
    <property type="match status" value="1"/>
</dbReference>
<feature type="region of interest" description="Disordered" evidence="10">
    <location>
        <begin position="350"/>
        <end position="373"/>
    </location>
</feature>
<dbReference type="EC" id="2.7.11.1" evidence="1"/>
<evidence type="ECO:0000256" key="3">
    <source>
        <dbReference type="ARBA" id="ARBA00022679"/>
    </source>
</evidence>
<dbReference type="PROSITE" id="PS00108">
    <property type="entry name" value="PROTEIN_KINASE_ST"/>
    <property type="match status" value="1"/>
</dbReference>
<feature type="compositionally biased region" description="Low complexity" evidence="10">
    <location>
        <begin position="542"/>
        <end position="553"/>
    </location>
</feature>
<dbReference type="InterPro" id="IPR000719">
    <property type="entry name" value="Prot_kinase_dom"/>
</dbReference>
<evidence type="ECO:0000313" key="12">
    <source>
        <dbReference type="EMBL" id="CAL5140955.1"/>
    </source>
</evidence>
<keyword evidence="2" id="KW-0723">Serine/threonine-protein kinase</keyword>
<evidence type="ECO:0000313" key="13">
    <source>
        <dbReference type="Proteomes" id="UP001497525"/>
    </source>
</evidence>
<evidence type="ECO:0000259" key="11">
    <source>
        <dbReference type="PROSITE" id="PS50011"/>
    </source>
</evidence>
<evidence type="ECO:0000256" key="10">
    <source>
        <dbReference type="SAM" id="MobiDB-lite"/>
    </source>
</evidence>
<evidence type="ECO:0000256" key="2">
    <source>
        <dbReference type="ARBA" id="ARBA00022527"/>
    </source>
</evidence>
<feature type="region of interest" description="Disordered" evidence="10">
    <location>
        <begin position="633"/>
        <end position="671"/>
    </location>
</feature>
<dbReference type="InterPro" id="IPR011009">
    <property type="entry name" value="Kinase-like_dom_sf"/>
</dbReference>
<dbReference type="Proteomes" id="UP001497525">
    <property type="component" value="Unassembled WGS sequence"/>
</dbReference>
<evidence type="ECO:0000256" key="6">
    <source>
        <dbReference type="ARBA" id="ARBA00022840"/>
    </source>
</evidence>
<dbReference type="SUPFAM" id="SSF56112">
    <property type="entry name" value="Protein kinase-like (PK-like)"/>
    <property type="match status" value="1"/>
</dbReference>
<dbReference type="PROSITE" id="PS50011">
    <property type="entry name" value="PROTEIN_KINASE_DOM"/>
    <property type="match status" value="1"/>
</dbReference>
<evidence type="ECO:0000256" key="1">
    <source>
        <dbReference type="ARBA" id="ARBA00012513"/>
    </source>
</evidence>
<comment type="caution">
    <text evidence="12">The sequence shown here is derived from an EMBL/GenBank/DDBJ whole genome shotgun (WGS) entry which is preliminary data.</text>
</comment>
<name>A0AAV2U0W6_CALDB</name>
<gene>
    <name evidence="12" type="ORF">CDAUBV1_LOCUS16249</name>
</gene>
<evidence type="ECO:0000256" key="8">
    <source>
        <dbReference type="ARBA" id="ARBA00048679"/>
    </source>
</evidence>
<dbReference type="GO" id="GO:0035556">
    <property type="term" value="P:intracellular signal transduction"/>
    <property type="evidence" value="ECO:0007669"/>
    <property type="project" value="TreeGrafter"/>
</dbReference>